<feature type="region of interest" description="Disordered" evidence="1">
    <location>
        <begin position="1"/>
        <end position="29"/>
    </location>
</feature>
<dbReference type="Proteomes" id="UP001212997">
    <property type="component" value="Unassembled WGS sequence"/>
</dbReference>
<organism evidence="2 3">
    <name type="scientific">Meripilus lineatus</name>
    <dbReference type="NCBI Taxonomy" id="2056292"/>
    <lineage>
        <taxon>Eukaryota</taxon>
        <taxon>Fungi</taxon>
        <taxon>Dikarya</taxon>
        <taxon>Basidiomycota</taxon>
        <taxon>Agaricomycotina</taxon>
        <taxon>Agaricomycetes</taxon>
        <taxon>Polyporales</taxon>
        <taxon>Meripilaceae</taxon>
        <taxon>Meripilus</taxon>
    </lineage>
</organism>
<dbReference type="AlphaFoldDB" id="A0AAD5YJD5"/>
<keyword evidence="3" id="KW-1185">Reference proteome</keyword>
<protein>
    <submittedName>
        <fullName evidence="2">Uncharacterized protein</fullName>
    </submittedName>
</protein>
<evidence type="ECO:0000313" key="3">
    <source>
        <dbReference type="Proteomes" id="UP001212997"/>
    </source>
</evidence>
<feature type="region of interest" description="Disordered" evidence="1">
    <location>
        <begin position="68"/>
        <end position="87"/>
    </location>
</feature>
<evidence type="ECO:0000256" key="1">
    <source>
        <dbReference type="SAM" id="MobiDB-lite"/>
    </source>
</evidence>
<evidence type="ECO:0000313" key="2">
    <source>
        <dbReference type="EMBL" id="KAJ3488095.1"/>
    </source>
</evidence>
<sequence length="171" mass="19361">MSAQVTTGARQQAHPHIHNGGPSTQGVPARTTTVTSFQTPYFSSWDQYYAYYYGRSQYPRPMDQAQYAQAGPPVRPEANQAQPSRKSDFAKELTTALKNLPTGLQKGIDPTLTGVDILRNMHDVDWDRLMMNIDWSQYKGDALPRALGEFFHVRELWMQDKGATGRTKRQP</sequence>
<dbReference type="EMBL" id="JANAWD010000074">
    <property type="protein sequence ID" value="KAJ3488095.1"/>
    <property type="molecule type" value="Genomic_DNA"/>
</dbReference>
<comment type="caution">
    <text evidence="2">The sequence shown here is derived from an EMBL/GenBank/DDBJ whole genome shotgun (WGS) entry which is preliminary data.</text>
</comment>
<gene>
    <name evidence="2" type="ORF">NLI96_g3085</name>
</gene>
<feature type="compositionally biased region" description="Polar residues" evidence="1">
    <location>
        <begin position="1"/>
        <end position="10"/>
    </location>
</feature>
<proteinExistence type="predicted"/>
<reference evidence="2" key="1">
    <citation type="submission" date="2022-07" db="EMBL/GenBank/DDBJ databases">
        <title>Genome Sequence of Physisporinus lineatus.</title>
        <authorList>
            <person name="Buettner E."/>
        </authorList>
    </citation>
    <scope>NUCLEOTIDE SEQUENCE</scope>
    <source>
        <strain evidence="2">VT162</strain>
    </source>
</reference>
<name>A0AAD5YJD5_9APHY</name>
<accession>A0AAD5YJD5</accession>